<gene>
    <name evidence="1" type="ORF">Hyperionvirus4_98</name>
</gene>
<proteinExistence type="predicted"/>
<accession>A0A3G5ABA7</accession>
<evidence type="ECO:0000313" key="1">
    <source>
        <dbReference type="EMBL" id="AYV83133.1"/>
    </source>
</evidence>
<dbReference type="EMBL" id="MK072386">
    <property type="protein sequence ID" value="AYV83133.1"/>
    <property type="molecule type" value="Genomic_DNA"/>
</dbReference>
<organism evidence="1">
    <name type="scientific">Hyperionvirus sp</name>
    <dbReference type="NCBI Taxonomy" id="2487770"/>
    <lineage>
        <taxon>Viruses</taxon>
        <taxon>Varidnaviria</taxon>
        <taxon>Bamfordvirae</taxon>
        <taxon>Nucleocytoviricota</taxon>
        <taxon>Megaviricetes</taxon>
        <taxon>Imitervirales</taxon>
        <taxon>Mimiviridae</taxon>
        <taxon>Klosneuvirinae</taxon>
    </lineage>
</organism>
<protein>
    <submittedName>
        <fullName evidence="1">Uncharacterized protein</fullName>
    </submittedName>
</protein>
<sequence>MGKEELYVFANEHTSSWQSSPNAKVPMISKLPKNAIPFMIAKSQRNIIW</sequence>
<name>A0A3G5ABA7_9VIRU</name>
<reference evidence="1" key="1">
    <citation type="submission" date="2018-10" db="EMBL/GenBank/DDBJ databases">
        <title>Hidden diversity of soil giant viruses.</title>
        <authorList>
            <person name="Schulz F."/>
            <person name="Alteio L."/>
            <person name="Goudeau D."/>
            <person name="Ryan E.M."/>
            <person name="Malmstrom R.R."/>
            <person name="Blanchard J."/>
            <person name="Woyke T."/>
        </authorList>
    </citation>
    <scope>NUCLEOTIDE SEQUENCE</scope>
    <source>
        <strain evidence="1">HYV1</strain>
    </source>
</reference>